<evidence type="ECO:0000256" key="2">
    <source>
        <dbReference type="ARBA" id="ARBA00022679"/>
    </source>
</evidence>
<proteinExistence type="inferred from homology"/>
<dbReference type="Pfam" id="PF01564">
    <property type="entry name" value="Spermine_synth"/>
    <property type="match status" value="1"/>
</dbReference>
<keyword evidence="3 4" id="KW-0620">Polyamine biosynthesis</keyword>
<organism evidence="6 7">
    <name type="scientific">Camelina sativa</name>
    <name type="common">False flax</name>
    <name type="synonym">Myagrum sativum</name>
    <dbReference type="NCBI Taxonomy" id="90675"/>
    <lineage>
        <taxon>Eukaryota</taxon>
        <taxon>Viridiplantae</taxon>
        <taxon>Streptophyta</taxon>
        <taxon>Embryophyta</taxon>
        <taxon>Tracheophyta</taxon>
        <taxon>Spermatophyta</taxon>
        <taxon>Magnoliopsida</taxon>
        <taxon>eudicotyledons</taxon>
        <taxon>Gunneridae</taxon>
        <taxon>Pentapetalae</taxon>
        <taxon>rosids</taxon>
        <taxon>malvids</taxon>
        <taxon>Brassicales</taxon>
        <taxon>Brassicaceae</taxon>
        <taxon>Camelineae</taxon>
        <taxon>Camelina</taxon>
    </lineage>
</organism>
<keyword evidence="2 4" id="KW-0808">Transferase</keyword>
<evidence type="ECO:0000259" key="5">
    <source>
        <dbReference type="PROSITE" id="PS51006"/>
    </source>
</evidence>
<feature type="domain" description="PABS" evidence="5">
    <location>
        <begin position="274"/>
        <end position="429"/>
    </location>
</feature>
<dbReference type="RefSeq" id="XP_010490976.1">
    <property type="nucleotide sequence ID" value="XM_010492674.2"/>
</dbReference>
<dbReference type="GeneID" id="104768655"/>
<dbReference type="InterPro" id="IPR030374">
    <property type="entry name" value="PABS"/>
</dbReference>
<dbReference type="InterPro" id="IPR029063">
    <property type="entry name" value="SAM-dependent_MTases_sf"/>
</dbReference>
<accession>A0ABM0XTW4</accession>
<dbReference type="PANTHER" id="PTHR43317">
    <property type="entry name" value="THERMOSPERMINE SYNTHASE ACAULIS5"/>
    <property type="match status" value="1"/>
</dbReference>
<dbReference type="Proteomes" id="UP000694864">
    <property type="component" value="Chromosome 20"/>
</dbReference>
<evidence type="ECO:0000256" key="4">
    <source>
        <dbReference type="PROSITE-ProRule" id="PRU00354"/>
    </source>
</evidence>
<evidence type="ECO:0000256" key="3">
    <source>
        <dbReference type="ARBA" id="ARBA00023115"/>
    </source>
</evidence>
<reference evidence="7" key="2">
    <citation type="submission" date="2025-08" db="UniProtKB">
        <authorList>
            <consortium name="RefSeq"/>
        </authorList>
    </citation>
    <scope>IDENTIFICATION</scope>
    <source>
        <tissue evidence="7">Leaf</tissue>
    </source>
</reference>
<evidence type="ECO:0000313" key="7">
    <source>
        <dbReference type="RefSeq" id="XP_010490976.1"/>
    </source>
</evidence>
<dbReference type="PROSITE" id="PS51006">
    <property type="entry name" value="PABS_2"/>
    <property type="match status" value="1"/>
</dbReference>
<dbReference type="PANTHER" id="PTHR43317:SF1">
    <property type="entry name" value="THERMOSPERMINE SYNTHASE ACAULIS5"/>
    <property type="match status" value="1"/>
</dbReference>
<comment type="similarity">
    <text evidence="1">Belongs to the spermidine/spermine synthase family.</text>
</comment>
<dbReference type="SUPFAM" id="SSF53335">
    <property type="entry name" value="S-adenosyl-L-methionine-dependent methyltransferases"/>
    <property type="match status" value="1"/>
</dbReference>
<protein>
    <submittedName>
        <fullName evidence="7">Methyltransferase-like protein 13</fullName>
    </submittedName>
</protein>
<keyword evidence="6" id="KW-1185">Reference proteome</keyword>
<sequence length="437" mass="48928">MALDVRIFENISPSRFVSFTIPNPNSPPFHLLRIAVLDSPVHSTDSSSSPRAVAAILVPKHRESDWIFSTESGHLQLLLNLPDISRLFLIGNDPGDGYRFPAVYHRPTGENDDESERLEMRMKPFVVALSPKTLTRDEIDDVPFLIYDDNVVSSVELERSVGPFVGEMLIEDVEIEIDDGVREFRRRLRFKRMPNLVQSDIKIIPTSSSSLTRTEFNLDLTELVHPYLVPMVASLSLIDDSQSDDKFKSRPKALCIGVGGGGLLSFLRIQLGFEVTGVEIDPEVLRIARQYFGLEESFARVHVEDGIEFLKRCSSSCGDDAKFDALMVDLDSTDPIHGMTAPPVEFVAKDVLLAARTLLVPSGVFVINVIPPNKTFYKELQDKFRDVFTELYEIDVGNGENFVLIATVSPRGLKSGFNRENLTPAVSEKFLDAIRRI</sequence>
<dbReference type="CDD" id="cd02440">
    <property type="entry name" value="AdoMet_MTases"/>
    <property type="match status" value="1"/>
</dbReference>
<feature type="active site" description="Proton acceptor" evidence="4">
    <location>
        <position position="329"/>
    </location>
</feature>
<dbReference type="Gene3D" id="3.40.50.150">
    <property type="entry name" value="Vaccinia Virus protein VP39"/>
    <property type="match status" value="1"/>
</dbReference>
<name>A0ABM0XTW4_CAMSA</name>
<evidence type="ECO:0000256" key="1">
    <source>
        <dbReference type="ARBA" id="ARBA00007867"/>
    </source>
</evidence>
<reference evidence="6" key="1">
    <citation type="journal article" date="2014" name="Nat. Commun.">
        <title>The emerging biofuel crop Camelina sativa retains a highly undifferentiated hexaploid genome structure.</title>
        <authorList>
            <person name="Kagale S."/>
            <person name="Koh C."/>
            <person name="Nixon J."/>
            <person name="Bollina V."/>
            <person name="Clarke W.E."/>
            <person name="Tuteja R."/>
            <person name="Spillane C."/>
            <person name="Robinson S.J."/>
            <person name="Links M.G."/>
            <person name="Clarke C."/>
            <person name="Higgins E.E."/>
            <person name="Huebert T."/>
            <person name="Sharpe A.G."/>
            <person name="Parkin I.A."/>
        </authorList>
    </citation>
    <scope>NUCLEOTIDE SEQUENCE [LARGE SCALE GENOMIC DNA]</scope>
    <source>
        <strain evidence="6">cv. DH55</strain>
    </source>
</reference>
<evidence type="ECO:0000313" key="6">
    <source>
        <dbReference type="Proteomes" id="UP000694864"/>
    </source>
</evidence>
<gene>
    <name evidence="7" type="primary">LOC104768655</name>
</gene>